<dbReference type="Proteomes" id="UP000054266">
    <property type="component" value="Unassembled WGS sequence"/>
</dbReference>
<reference evidence="2 3" key="1">
    <citation type="submission" date="2015-01" db="EMBL/GenBank/DDBJ databases">
        <title>The Genome Sequence of Capronia semiimmersa CBS27337.</title>
        <authorList>
            <consortium name="The Broad Institute Genomics Platform"/>
            <person name="Cuomo C."/>
            <person name="de Hoog S."/>
            <person name="Gorbushina A."/>
            <person name="Stielow B."/>
            <person name="Teixiera M."/>
            <person name="Abouelleil A."/>
            <person name="Chapman S.B."/>
            <person name="Priest M."/>
            <person name="Young S.K."/>
            <person name="Wortman J."/>
            <person name="Nusbaum C."/>
            <person name="Birren B."/>
        </authorList>
    </citation>
    <scope>NUCLEOTIDE SEQUENCE [LARGE SCALE GENOMIC DNA]</scope>
    <source>
        <strain evidence="2 3">CBS 27337</strain>
    </source>
</reference>
<dbReference type="EMBL" id="KN846960">
    <property type="protein sequence ID" value="KIW66180.1"/>
    <property type="molecule type" value="Genomic_DNA"/>
</dbReference>
<dbReference type="AlphaFoldDB" id="A0A0D2FHA5"/>
<feature type="compositionally biased region" description="Basic and acidic residues" evidence="1">
    <location>
        <begin position="1"/>
        <end position="10"/>
    </location>
</feature>
<evidence type="ECO:0000313" key="3">
    <source>
        <dbReference type="Proteomes" id="UP000054266"/>
    </source>
</evidence>
<accession>A0A0D2FHA5</accession>
<proteinExistence type="predicted"/>
<gene>
    <name evidence="2" type="ORF">PV04_08381</name>
</gene>
<sequence>MARPSQHPDDNEGDPYSLDPNEPDSRSPSIFPDASSDAYMRSPPASPNVPDALTPPATQPMVSPSPVNDPSPVAPLTSLPSDAHALDPSMAHPPPGDSTDILFNQFIDLRALADYPHRVEDGRAYRQLDRKLSIRSIDEESNEHLSPIIPGLERRLFHGGTCP</sequence>
<feature type="region of interest" description="Disordered" evidence="1">
    <location>
        <begin position="1"/>
        <end position="99"/>
    </location>
</feature>
<organism evidence="2 3">
    <name type="scientific">Phialophora macrospora</name>
    <dbReference type="NCBI Taxonomy" id="1851006"/>
    <lineage>
        <taxon>Eukaryota</taxon>
        <taxon>Fungi</taxon>
        <taxon>Dikarya</taxon>
        <taxon>Ascomycota</taxon>
        <taxon>Pezizomycotina</taxon>
        <taxon>Eurotiomycetes</taxon>
        <taxon>Chaetothyriomycetidae</taxon>
        <taxon>Chaetothyriales</taxon>
        <taxon>Herpotrichiellaceae</taxon>
        <taxon>Phialophora</taxon>
    </lineage>
</organism>
<evidence type="ECO:0000256" key="1">
    <source>
        <dbReference type="SAM" id="MobiDB-lite"/>
    </source>
</evidence>
<protein>
    <submittedName>
        <fullName evidence="2">Uncharacterized protein</fullName>
    </submittedName>
</protein>
<evidence type="ECO:0000313" key="2">
    <source>
        <dbReference type="EMBL" id="KIW66180.1"/>
    </source>
</evidence>
<dbReference type="HOGENOM" id="CLU_1626817_0_0_1"/>
<keyword evidence="3" id="KW-1185">Reference proteome</keyword>
<name>A0A0D2FHA5_9EURO</name>